<organism evidence="2">
    <name type="scientific">Brassica oleracea</name>
    <name type="common">Wild cabbage</name>
    <dbReference type="NCBI Taxonomy" id="3712"/>
    <lineage>
        <taxon>Eukaryota</taxon>
        <taxon>Viridiplantae</taxon>
        <taxon>Streptophyta</taxon>
        <taxon>Embryophyta</taxon>
        <taxon>Tracheophyta</taxon>
        <taxon>Spermatophyta</taxon>
        <taxon>Magnoliopsida</taxon>
        <taxon>eudicotyledons</taxon>
        <taxon>Gunneridae</taxon>
        <taxon>Pentapetalae</taxon>
        <taxon>rosids</taxon>
        <taxon>malvids</taxon>
        <taxon>Brassicales</taxon>
        <taxon>Brassicaceae</taxon>
        <taxon>Brassiceae</taxon>
        <taxon>Brassica</taxon>
    </lineage>
</organism>
<evidence type="ECO:0000313" key="2">
    <source>
        <dbReference type="EMBL" id="VDD19840.1"/>
    </source>
</evidence>
<name>A0A3P6CYX8_BRAOL</name>
<sequence>MEIDPQTSTATENVTIPQAHESPQTLPQAAPSSNTTPPTLVERIRILENKTLRRLVPVAFATSGRPRITIPDSIFQKGAEIHRDFIICYFNGRAPPFMRIPSEYLRQKILEKNIWYVGDSMFHTAQWSSAHSKLTPPLKAIQIWAHFTDIPLDLRHEEGYSLAGGLVGEPKEVDEFTKNLVSLPMSHIKVEVDLTVSLPTVVESERENGEVVELAVTYPWVPLTCSHCHELGHIVRNCLLYTPPLGKTSSVQKRIYVSKNPAKTPAKTKKNSHQTPKATVTALDHQMYLMRDCMTQLGLFDLRYIGTSHTWSNSQPSQPTTKKLDRLMVNSNSISSFPNALASFLPPEFSDHSSCILDLAFRLPSTGSKPFKFSNYLTKHPNFAQLIQDAWIQAGNTCQTLTQLCWKLKIIKTGLKLLNKNNYSKIQEIVSETNGLLQNEQNERACGDSLSVGSWAIQLLPTNDIHFNKLSVWVQWFKKVILNGSLHNYWTTLPRQTYSWLVNKLLKMKQTIFPLIKLRLQNGESARFWTDNWSPFGDLNHYLSGSRSRLGISRNATVASLCSNGVWRLPPARYEQQIMLYAYITTIELQQNQDYYYW</sequence>
<dbReference type="PANTHER" id="PTHR31286">
    <property type="entry name" value="GLYCINE-RICH CELL WALL STRUCTURAL PROTEIN 1.8-LIKE"/>
    <property type="match status" value="1"/>
</dbReference>
<evidence type="ECO:0000256" key="1">
    <source>
        <dbReference type="SAM" id="MobiDB-lite"/>
    </source>
</evidence>
<accession>A0A3P6CYX8</accession>
<reference evidence="2" key="1">
    <citation type="submission" date="2018-11" db="EMBL/GenBank/DDBJ databases">
        <authorList>
            <consortium name="Genoscope - CEA"/>
            <person name="William W."/>
        </authorList>
    </citation>
    <scope>NUCLEOTIDE SEQUENCE</scope>
</reference>
<protein>
    <submittedName>
        <fullName evidence="2">Uncharacterized protein</fullName>
    </submittedName>
</protein>
<feature type="compositionally biased region" description="Polar residues" evidence="1">
    <location>
        <begin position="1"/>
        <end position="38"/>
    </location>
</feature>
<feature type="region of interest" description="Disordered" evidence="1">
    <location>
        <begin position="1"/>
        <end position="39"/>
    </location>
</feature>
<dbReference type="InterPro" id="IPR040256">
    <property type="entry name" value="At4g02000-like"/>
</dbReference>
<dbReference type="EMBL" id="LR031874">
    <property type="protein sequence ID" value="VDD19840.1"/>
    <property type="molecule type" value="Genomic_DNA"/>
</dbReference>
<dbReference type="AlphaFoldDB" id="A0A3P6CYX8"/>
<dbReference type="PANTHER" id="PTHR31286:SF90">
    <property type="entry name" value="DUF4283 DOMAIN-CONTAINING PROTEIN"/>
    <property type="match status" value="1"/>
</dbReference>
<gene>
    <name evidence="2" type="ORF">BOLC2T06926H</name>
</gene>
<proteinExistence type="predicted"/>